<organism evidence="1 2">
    <name type="scientific">Romanomermis culicivorax</name>
    <name type="common">Nematode worm</name>
    <dbReference type="NCBI Taxonomy" id="13658"/>
    <lineage>
        <taxon>Eukaryota</taxon>
        <taxon>Metazoa</taxon>
        <taxon>Ecdysozoa</taxon>
        <taxon>Nematoda</taxon>
        <taxon>Enoplea</taxon>
        <taxon>Dorylaimia</taxon>
        <taxon>Mermithida</taxon>
        <taxon>Mermithoidea</taxon>
        <taxon>Mermithidae</taxon>
        <taxon>Romanomermis</taxon>
    </lineage>
</organism>
<dbReference type="WBParaSite" id="nRc.2.0.1.t16224-RA">
    <property type="protein sequence ID" value="nRc.2.0.1.t16224-RA"/>
    <property type="gene ID" value="nRc.2.0.1.g16224"/>
</dbReference>
<proteinExistence type="predicted"/>
<dbReference type="Proteomes" id="UP000887565">
    <property type="component" value="Unplaced"/>
</dbReference>
<evidence type="ECO:0000313" key="1">
    <source>
        <dbReference type="Proteomes" id="UP000887565"/>
    </source>
</evidence>
<sequence length="65" mass="7193">MARLVLLPHAPTYAVCPFLPPPPCVPFVVCDSCLEVFTKLNISSYDLNIDVLDMHATLGLLIHQE</sequence>
<accession>A0A915IS70</accession>
<evidence type="ECO:0000313" key="2">
    <source>
        <dbReference type="WBParaSite" id="nRc.2.0.1.t16224-RA"/>
    </source>
</evidence>
<keyword evidence="1" id="KW-1185">Reference proteome</keyword>
<dbReference type="AlphaFoldDB" id="A0A915IS70"/>
<protein>
    <submittedName>
        <fullName evidence="2">Uncharacterized protein</fullName>
    </submittedName>
</protein>
<reference evidence="2" key="1">
    <citation type="submission" date="2022-11" db="UniProtKB">
        <authorList>
            <consortium name="WormBaseParasite"/>
        </authorList>
    </citation>
    <scope>IDENTIFICATION</scope>
</reference>
<name>A0A915IS70_ROMCU</name>